<dbReference type="NCBIfam" id="TIGR01730">
    <property type="entry name" value="RND_mfp"/>
    <property type="match status" value="1"/>
</dbReference>
<proteinExistence type="inferred from homology"/>
<name>A0ABR9ZQV2_9FIRM</name>
<dbReference type="Gene3D" id="2.40.30.170">
    <property type="match status" value="1"/>
</dbReference>
<evidence type="ECO:0000256" key="2">
    <source>
        <dbReference type="SAM" id="Coils"/>
    </source>
</evidence>
<dbReference type="InterPro" id="IPR006143">
    <property type="entry name" value="RND_pump_MFP"/>
</dbReference>
<dbReference type="PROSITE" id="PS51257">
    <property type="entry name" value="PROKAR_LIPOPROTEIN"/>
    <property type="match status" value="1"/>
</dbReference>
<sequence>MKIRKRRLKLVYSILMGLFILGIITGCKSQDTTIEEKEKIVKARTIETVQYPIILRYYGHLEPKEIKNYAFKSGGKLENIDVEVGDAVSKGDLLATLDSYEVNLGLDASREQLKMATLDAEKAQKTYDFYKKTYEDILSLYNANGVSLNQLNEAELQKDIRLKDLEQAQKKREQAEIDFDYKTKTVEDTGLISEIEGYVAEIHYKVGELVPQGYPTVTVRSLSQIAKVSVTLEDVKKIAVGDKAQVKIQEETFEGQISHIDLVPNQSTRTYNVEVTIDTNHSFILGQDCHVEIEDESQEGLWLNINEIMNDGSDYVYVVKAGRAFRKEIETHEVYKDKVRVTGLESGDQVIVEGKNALIEGYKVILEGEANE</sequence>
<dbReference type="Gene3D" id="2.40.420.20">
    <property type="match status" value="1"/>
</dbReference>
<protein>
    <submittedName>
        <fullName evidence="3">Efflux RND transporter periplasmic adaptor subunit</fullName>
    </submittedName>
</protein>
<organism evidence="3 4">
    <name type="scientific">Fusibacter ferrireducens</name>
    <dbReference type="NCBI Taxonomy" id="2785058"/>
    <lineage>
        <taxon>Bacteria</taxon>
        <taxon>Bacillati</taxon>
        <taxon>Bacillota</taxon>
        <taxon>Clostridia</taxon>
        <taxon>Eubacteriales</taxon>
        <taxon>Eubacteriales Family XII. Incertae Sedis</taxon>
        <taxon>Fusibacter</taxon>
    </lineage>
</organism>
<comment type="caution">
    <text evidence="3">The sequence shown here is derived from an EMBL/GenBank/DDBJ whole genome shotgun (WGS) entry which is preliminary data.</text>
</comment>
<evidence type="ECO:0000256" key="1">
    <source>
        <dbReference type="ARBA" id="ARBA00009477"/>
    </source>
</evidence>
<gene>
    <name evidence="3" type="ORF">ISU02_06900</name>
</gene>
<dbReference type="SUPFAM" id="SSF111369">
    <property type="entry name" value="HlyD-like secretion proteins"/>
    <property type="match status" value="1"/>
</dbReference>
<dbReference type="Proteomes" id="UP000614200">
    <property type="component" value="Unassembled WGS sequence"/>
</dbReference>
<dbReference type="RefSeq" id="WP_194701073.1">
    <property type="nucleotide sequence ID" value="NZ_JADKNH010000003.1"/>
</dbReference>
<evidence type="ECO:0000313" key="3">
    <source>
        <dbReference type="EMBL" id="MBF4692840.1"/>
    </source>
</evidence>
<feature type="coiled-coil region" evidence="2">
    <location>
        <begin position="106"/>
        <end position="178"/>
    </location>
</feature>
<dbReference type="PANTHER" id="PTHR30469">
    <property type="entry name" value="MULTIDRUG RESISTANCE PROTEIN MDTA"/>
    <property type="match status" value="1"/>
</dbReference>
<comment type="similarity">
    <text evidence="1">Belongs to the membrane fusion protein (MFP) (TC 8.A.1) family.</text>
</comment>
<dbReference type="Gene3D" id="2.40.50.100">
    <property type="match status" value="1"/>
</dbReference>
<evidence type="ECO:0000313" key="4">
    <source>
        <dbReference type="Proteomes" id="UP000614200"/>
    </source>
</evidence>
<keyword evidence="4" id="KW-1185">Reference proteome</keyword>
<dbReference type="PANTHER" id="PTHR30469:SF20">
    <property type="entry name" value="EFFLUX RND TRANSPORTER PERIPLASMIC ADAPTOR SUBUNIT"/>
    <property type="match status" value="1"/>
</dbReference>
<accession>A0ABR9ZQV2</accession>
<reference evidence="3 4" key="1">
    <citation type="submission" date="2020-11" db="EMBL/GenBank/DDBJ databases">
        <title>Fusibacter basophilias sp. nov.</title>
        <authorList>
            <person name="Qiu D."/>
        </authorList>
    </citation>
    <scope>NUCLEOTIDE SEQUENCE [LARGE SCALE GENOMIC DNA]</scope>
    <source>
        <strain evidence="3 4">Q10-2</strain>
    </source>
</reference>
<dbReference type="Gene3D" id="1.10.287.470">
    <property type="entry name" value="Helix hairpin bin"/>
    <property type="match status" value="1"/>
</dbReference>
<dbReference type="EMBL" id="JADKNH010000003">
    <property type="protein sequence ID" value="MBF4692840.1"/>
    <property type="molecule type" value="Genomic_DNA"/>
</dbReference>
<keyword evidence="2" id="KW-0175">Coiled coil</keyword>